<dbReference type="GO" id="GO:0016887">
    <property type="term" value="F:ATP hydrolysis activity"/>
    <property type="evidence" value="ECO:0007669"/>
    <property type="project" value="TreeGrafter"/>
</dbReference>
<evidence type="ECO:0000313" key="5">
    <source>
        <dbReference type="EMBL" id="QDS98020.1"/>
    </source>
</evidence>
<dbReference type="InterPro" id="IPR007831">
    <property type="entry name" value="T2SS_GspE_N"/>
</dbReference>
<dbReference type="SUPFAM" id="SSF160246">
    <property type="entry name" value="EspE N-terminal domain-like"/>
    <property type="match status" value="1"/>
</dbReference>
<evidence type="ECO:0000256" key="3">
    <source>
        <dbReference type="ARBA" id="ARBA00022840"/>
    </source>
</evidence>
<dbReference type="EMBL" id="CP036263">
    <property type="protein sequence ID" value="QDS98020.1"/>
    <property type="molecule type" value="Genomic_DNA"/>
</dbReference>
<accession>A0A517MT09</accession>
<name>A0A517MT09_9BACT</name>
<keyword evidence="3" id="KW-0067">ATP-binding</keyword>
<evidence type="ECO:0000256" key="2">
    <source>
        <dbReference type="ARBA" id="ARBA00022741"/>
    </source>
</evidence>
<feature type="domain" description="AAA+ ATPase" evidence="4">
    <location>
        <begin position="316"/>
        <end position="437"/>
    </location>
</feature>
<dbReference type="FunFam" id="3.30.300.160:FF:000002">
    <property type="entry name" value="Type II secretion system protein E"/>
    <property type="match status" value="1"/>
</dbReference>
<sequence length="568" mass="62586">MAADFGDFLIKKGILGPEQLKEAQTVSTSRNLKLWDAVQNLGYGSAEQLMRALAEFHKYEYYDLNNVPIPPAVVELVPESVARENSVIPFSEDDGKLMVLTSDPEDFATIDKLQFILNRDVKIGLATRESILEAVNRNYGQVDGESADSMLQEFTDTAIDFTETEGDDAGDDDDVVDETSAPIVRLVQLMIGEAVQLRASDIHVEPFEDRVRIRYRIDGVLVERDSPPRRLLGALLSRIKILAKMDIAERRRTQDGRIKITAGGKELDLRVSMLPTSHGQSCVMRLLDKDNIKVGVRQLGLSDVDFKKFRNIIRRPNGILLVTGPTGSGKTTTLYAALNELNRPDRKIITAEDPVEYYLPGINQVEVRHSIGLDFSAIIRSMLRQAPNVILVGEMRDHETASMGIQASLTGHLVFSTLHTNDAPGAITRMVDMGVPAYLVAGSVVGILAQRLVRVVCSKCKQPHTPSDAQLQAAGITPEQAKEATFMKGVGCSHCGKGGYRGRLGVFEFMTMTSKVRELAFQGASTIDIRKAAESEGMSTLYEDAISKAMQGITTLEEVFKVTKRTEK</sequence>
<dbReference type="Pfam" id="PF05157">
    <property type="entry name" value="MshEN"/>
    <property type="match status" value="1"/>
</dbReference>
<proteinExistence type="inferred from homology"/>
<dbReference type="InterPro" id="IPR037257">
    <property type="entry name" value="T2SS_E_N_sf"/>
</dbReference>
<dbReference type="InterPro" id="IPR001482">
    <property type="entry name" value="T2SS/T4SS_dom"/>
</dbReference>
<evidence type="ECO:0000313" key="6">
    <source>
        <dbReference type="Proteomes" id="UP000319852"/>
    </source>
</evidence>
<keyword evidence="6" id="KW-1185">Reference proteome</keyword>
<dbReference type="RefSeq" id="WP_145058868.1">
    <property type="nucleotide sequence ID" value="NZ_CP036263.1"/>
</dbReference>
<dbReference type="Gene3D" id="3.30.450.90">
    <property type="match status" value="1"/>
</dbReference>
<dbReference type="GO" id="GO:0005524">
    <property type="term" value="F:ATP binding"/>
    <property type="evidence" value="ECO:0007669"/>
    <property type="project" value="UniProtKB-KW"/>
</dbReference>
<keyword evidence="2" id="KW-0547">Nucleotide-binding</keyword>
<dbReference type="InterPro" id="IPR003593">
    <property type="entry name" value="AAA+_ATPase"/>
</dbReference>
<dbReference type="FunFam" id="3.30.450.90:FF:000001">
    <property type="entry name" value="Type II secretion system ATPase GspE"/>
    <property type="match status" value="1"/>
</dbReference>
<dbReference type="FunFam" id="3.40.50.300:FF:000398">
    <property type="entry name" value="Type IV pilus assembly ATPase PilB"/>
    <property type="match status" value="1"/>
</dbReference>
<dbReference type="AlphaFoldDB" id="A0A517MT09"/>
<dbReference type="CDD" id="cd01129">
    <property type="entry name" value="PulE-GspE-like"/>
    <property type="match status" value="1"/>
</dbReference>
<dbReference type="Gene3D" id="3.40.50.300">
    <property type="entry name" value="P-loop containing nucleotide triphosphate hydrolases"/>
    <property type="match status" value="1"/>
</dbReference>
<dbReference type="Proteomes" id="UP000319852">
    <property type="component" value="Chromosome"/>
</dbReference>
<reference evidence="5 6" key="1">
    <citation type="submission" date="2019-02" db="EMBL/GenBank/DDBJ databases">
        <title>Deep-cultivation of Planctomycetes and their phenomic and genomic characterization uncovers novel biology.</title>
        <authorList>
            <person name="Wiegand S."/>
            <person name="Jogler M."/>
            <person name="Boedeker C."/>
            <person name="Pinto D."/>
            <person name="Vollmers J."/>
            <person name="Rivas-Marin E."/>
            <person name="Kohn T."/>
            <person name="Peeters S.H."/>
            <person name="Heuer A."/>
            <person name="Rast P."/>
            <person name="Oberbeckmann S."/>
            <person name="Bunk B."/>
            <person name="Jeske O."/>
            <person name="Meyerdierks A."/>
            <person name="Storesund J.E."/>
            <person name="Kallscheuer N."/>
            <person name="Luecker S."/>
            <person name="Lage O.M."/>
            <person name="Pohl T."/>
            <person name="Merkel B.J."/>
            <person name="Hornburger P."/>
            <person name="Mueller R.-W."/>
            <person name="Bruemmer F."/>
            <person name="Labrenz M."/>
            <person name="Spormann A.M."/>
            <person name="Op den Camp H."/>
            <person name="Overmann J."/>
            <person name="Amann R."/>
            <person name="Jetten M.S.M."/>
            <person name="Mascher T."/>
            <person name="Medema M.H."/>
            <person name="Devos D.P."/>
            <person name="Kaster A.-K."/>
            <person name="Ovreas L."/>
            <person name="Rohde M."/>
            <person name="Galperin M.Y."/>
            <person name="Jogler C."/>
        </authorList>
    </citation>
    <scope>NUCLEOTIDE SEQUENCE [LARGE SCALE GENOMIC DNA]</scope>
    <source>
        <strain evidence="5 6">HG15A2</strain>
    </source>
</reference>
<evidence type="ECO:0000259" key="4">
    <source>
        <dbReference type="SMART" id="SM00382"/>
    </source>
</evidence>
<dbReference type="OrthoDB" id="244550at2"/>
<gene>
    <name evidence="5" type="ORF">HG15A2_12900</name>
</gene>
<dbReference type="SUPFAM" id="SSF52540">
    <property type="entry name" value="P-loop containing nucleoside triphosphate hydrolases"/>
    <property type="match status" value="1"/>
</dbReference>
<dbReference type="PANTHER" id="PTHR30258:SF1">
    <property type="entry name" value="PROTEIN TRANSPORT PROTEIN HOFB HOMOLOG"/>
    <property type="match status" value="1"/>
</dbReference>
<dbReference type="GO" id="GO:0005886">
    <property type="term" value="C:plasma membrane"/>
    <property type="evidence" value="ECO:0007669"/>
    <property type="project" value="TreeGrafter"/>
</dbReference>
<dbReference type="SMART" id="SM00382">
    <property type="entry name" value="AAA"/>
    <property type="match status" value="1"/>
</dbReference>
<comment type="similarity">
    <text evidence="1">Belongs to the GSP E family.</text>
</comment>
<dbReference type="InterPro" id="IPR027417">
    <property type="entry name" value="P-loop_NTPase"/>
</dbReference>
<evidence type="ECO:0000256" key="1">
    <source>
        <dbReference type="ARBA" id="ARBA00006611"/>
    </source>
</evidence>
<dbReference type="Pfam" id="PF00437">
    <property type="entry name" value="T2SSE"/>
    <property type="match status" value="1"/>
</dbReference>
<dbReference type="KEGG" id="amob:HG15A2_12900"/>
<dbReference type="Gene3D" id="3.30.300.160">
    <property type="entry name" value="Type II secretion system, protein E, N-terminal domain"/>
    <property type="match status" value="1"/>
</dbReference>
<dbReference type="PANTHER" id="PTHR30258">
    <property type="entry name" value="TYPE II SECRETION SYSTEM PROTEIN GSPE-RELATED"/>
    <property type="match status" value="1"/>
</dbReference>
<protein>
    <submittedName>
        <fullName evidence="5">Type II/IV secretion system protein</fullName>
    </submittedName>
</protein>
<organism evidence="5 6">
    <name type="scientific">Adhaeretor mobilis</name>
    <dbReference type="NCBI Taxonomy" id="1930276"/>
    <lineage>
        <taxon>Bacteria</taxon>
        <taxon>Pseudomonadati</taxon>
        <taxon>Planctomycetota</taxon>
        <taxon>Planctomycetia</taxon>
        <taxon>Pirellulales</taxon>
        <taxon>Lacipirellulaceae</taxon>
        <taxon>Adhaeretor</taxon>
    </lineage>
</organism>